<keyword evidence="1" id="KW-0175">Coiled coil</keyword>
<feature type="coiled-coil region" evidence="1">
    <location>
        <begin position="7"/>
        <end position="34"/>
    </location>
</feature>
<proteinExistence type="predicted"/>
<evidence type="ECO:0000256" key="2">
    <source>
        <dbReference type="SAM" id="Phobius"/>
    </source>
</evidence>
<evidence type="ECO:0000256" key="1">
    <source>
        <dbReference type="SAM" id="Coils"/>
    </source>
</evidence>
<gene>
    <name evidence="3" type="primary">RBAM_018810</name>
    <name evidence="3" type="ordered locus">BAMF_1976</name>
</gene>
<protein>
    <submittedName>
        <fullName evidence="3">RBAM_018810</fullName>
    </submittedName>
</protein>
<evidence type="ECO:0000313" key="3">
    <source>
        <dbReference type="EMBL" id="CBI43102.1"/>
    </source>
</evidence>
<evidence type="ECO:0000313" key="4">
    <source>
        <dbReference type="Proteomes" id="UP000006562"/>
    </source>
</evidence>
<keyword evidence="2" id="KW-0812">Transmembrane</keyword>
<dbReference type="KEGG" id="bao:BAMF_1976"/>
<dbReference type="AlphaFoldDB" id="A0A9P1NHR3"/>
<feature type="transmembrane region" description="Helical" evidence="2">
    <location>
        <begin position="52"/>
        <end position="69"/>
    </location>
</feature>
<dbReference type="EMBL" id="FN597644">
    <property type="protein sequence ID" value="CBI43102.1"/>
    <property type="molecule type" value="Genomic_DNA"/>
</dbReference>
<name>A0A9P1NHR3_BACAS</name>
<feature type="transmembrane region" description="Helical" evidence="2">
    <location>
        <begin position="75"/>
        <end position="93"/>
    </location>
</feature>
<organism evidence="3 4">
    <name type="scientific">Bacillus amyloliquefaciens (strain ATCC 23350 / DSM 7 / BCRC 11601 / CCUG 28519 / NBRC 15535 / NRRL B-14393 / F)</name>
    <dbReference type="NCBI Taxonomy" id="692420"/>
    <lineage>
        <taxon>Bacteria</taxon>
        <taxon>Bacillati</taxon>
        <taxon>Bacillota</taxon>
        <taxon>Bacilli</taxon>
        <taxon>Bacillales</taxon>
        <taxon>Bacillaceae</taxon>
        <taxon>Bacillus</taxon>
        <taxon>Bacillus amyloliquefaciens group</taxon>
    </lineage>
</organism>
<dbReference type="Proteomes" id="UP000006562">
    <property type="component" value="Chromosome"/>
</dbReference>
<keyword evidence="2" id="KW-0472">Membrane</keyword>
<accession>A0A9P1NHR3</accession>
<sequence length="99" mass="11477">MGVQTVNNMLYRKVKETEDKMKEKSDELKDKIYQFISHAKYKIHCKRKLNRAGNYISIAIGLFILTASWLTAAQWLLWIGVASILSNTCMLIINPVRKM</sequence>
<reference evidence="4" key="2">
    <citation type="journal article" date="2011" name="J. Biotechnol.">
        <title>Genome sequence of B. amyloliquefaciens type strain DSM7(T) reveals differences to plant-associated B. amyloliquefaciens FZB42.</title>
        <authorList>
            <person name="Ruckert C."/>
            <person name="Blom J."/>
            <person name="Chen X."/>
            <person name="Reva O."/>
            <person name="Borriss R."/>
        </authorList>
    </citation>
    <scope>NUCLEOTIDE SEQUENCE [LARGE SCALE GENOMIC DNA]</scope>
    <source>
        <strain evidence="4">DSM 7</strain>
    </source>
</reference>
<keyword evidence="2" id="KW-1133">Transmembrane helix</keyword>
<reference evidence="3 4" key="1">
    <citation type="journal article" date="2011" name="Int. J. Syst. Evol. Microbiol.">
        <title>Relationship of Bacillus amyloliquefaciens clades associated with strains DSM 7T and FZB42T: a proposal for Bacillus amyloliquefaciens subsp. amyloliquefaciens subsp. nov. and Bacillus amyloliquefaciens subsp. plantarum subsp. nov. based on complete genome sequence comparisons.</title>
        <authorList>
            <person name="Borriss R."/>
            <person name="Chen X.H."/>
            <person name="Rueckert C."/>
            <person name="Blom J."/>
            <person name="Becker A."/>
            <person name="Baumgarth B."/>
            <person name="Fan B."/>
            <person name="Pukall R."/>
            <person name="Schumann P."/>
            <person name="Sproer C."/>
            <person name="Junge H."/>
            <person name="Vater J."/>
            <person name="Puhler A."/>
            <person name="Klenk H.P."/>
        </authorList>
    </citation>
    <scope>NUCLEOTIDE SEQUENCE [LARGE SCALE GENOMIC DNA]</scope>
    <source>
        <strain evidence="4">DSM 7</strain>
    </source>
</reference>
<keyword evidence="4" id="KW-1185">Reference proteome</keyword>